<dbReference type="InterPro" id="IPR016161">
    <property type="entry name" value="Ald_DH/histidinol_DH"/>
</dbReference>
<dbReference type="InterPro" id="IPR015590">
    <property type="entry name" value="Aldehyde_DH_dom"/>
</dbReference>
<dbReference type="Pfam" id="PF00171">
    <property type="entry name" value="Aldedh"/>
    <property type="match status" value="1"/>
</dbReference>
<dbReference type="AlphaFoldDB" id="A0A4R4VEF5"/>
<proteinExistence type="predicted"/>
<evidence type="ECO:0000259" key="3">
    <source>
        <dbReference type="Pfam" id="PF00171"/>
    </source>
</evidence>
<dbReference type="PANTHER" id="PTHR43353:SF5">
    <property type="entry name" value="SUCCINATE-SEMIALDEHYDE DEHYDROGENASE, MITOCHONDRIAL"/>
    <property type="match status" value="1"/>
</dbReference>
<gene>
    <name evidence="4" type="ORF">E1292_35960</name>
</gene>
<keyword evidence="5" id="KW-1185">Reference proteome</keyword>
<protein>
    <submittedName>
        <fullName evidence="4">Aldehyde dehydrogenase family protein</fullName>
    </submittedName>
</protein>
<dbReference type="EMBL" id="SMKO01000144">
    <property type="protein sequence ID" value="TDC98009.1"/>
    <property type="molecule type" value="Genomic_DNA"/>
</dbReference>
<keyword evidence="1" id="KW-0560">Oxidoreductase</keyword>
<name>A0A4R4VEF5_9ACTN</name>
<reference evidence="4 5" key="1">
    <citation type="submission" date="2019-03" db="EMBL/GenBank/DDBJ databases">
        <title>Draft genome sequences of novel Actinobacteria.</title>
        <authorList>
            <person name="Sahin N."/>
            <person name="Ay H."/>
            <person name="Saygin H."/>
        </authorList>
    </citation>
    <scope>NUCLEOTIDE SEQUENCE [LARGE SCALE GENOMIC DNA]</scope>
    <source>
        <strain evidence="4 5">KC310</strain>
    </source>
</reference>
<evidence type="ECO:0000313" key="5">
    <source>
        <dbReference type="Proteomes" id="UP000295258"/>
    </source>
</evidence>
<dbReference type="PANTHER" id="PTHR43353">
    <property type="entry name" value="SUCCINATE-SEMIALDEHYDE DEHYDROGENASE, MITOCHONDRIAL"/>
    <property type="match status" value="1"/>
</dbReference>
<dbReference type="GO" id="GO:0009450">
    <property type="term" value="P:gamma-aminobutyric acid catabolic process"/>
    <property type="evidence" value="ECO:0007669"/>
    <property type="project" value="TreeGrafter"/>
</dbReference>
<sequence length="160" mass="17765">MAYPELALLVDGQRITTGLPTRPVIDPATEALLGHLPHADPVLLERAARTAAAGFAQWRAVPAHERAALLHEAAALLRRRAETVAADLTAEQGKPLAEAQPPVARGGAAPDRDHQRPARRRRCRRAQRVHPRRRLGPCVGDRQRPRERRRPDSDRTETPR</sequence>
<feature type="domain" description="Aldehyde dehydrogenase" evidence="3">
    <location>
        <begin position="21"/>
        <end position="104"/>
    </location>
</feature>
<evidence type="ECO:0000256" key="1">
    <source>
        <dbReference type="ARBA" id="ARBA00023002"/>
    </source>
</evidence>
<dbReference type="GO" id="GO:0004777">
    <property type="term" value="F:succinate-semialdehyde dehydrogenase (NAD+) activity"/>
    <property type="evidence" value="ECO:0007669"/>
    <property type="project" value="TreeGrafter"/>
</dbReference>
<accession>A0A4R4VEF5</accession>
<feature type="compositionally biased region" description="Basic and acidic residues" evidence="2">
    <location>
        <begin position="141"/>
        <end position="160"/>
    </location>
</feature>
<dbReference type="Proteomes" id="UP000295258">
    <property type="component" value="Unassembled WGS sequence"/>
</dbReference>
<dbReference type="InterPro" id="IPR016162">
    <property type="entry name" value="Ald_DH_N"/>
</dbReference>
<feature type="region of interest" description="Disordered" evidence="2">
    <location>
        <begin position="88"/>
        <end position="160"/>
    </location>
</feature>
<evidence type="ECO:0000313" key="4">
    <source>
        <dbReference type="EMBL" id="TDC98009.1"/>
    </source>
</evidence>
<organism evidence="4 5">
    <name type="scientific">Nonomuraea deserti</name>
    <dbReference type="NCBI Taxonomy" id="1848322"/>
    <lineage>
        <taxon>Bacteria</taxon>
        <taxon>Bacillati</taxon>
        <taxon>Actinomycetota</taxon>
        <taxon>Actinomycetes</taxon>
        <taxon>Streptosporangiales</taxon>
        <taxon>Streptosporangiaceae</taxon>
        <taxon>Nonomuraea</taxon>
    </lineage>
</organism>
<dbReference type="SUPFAM" id="SSF53720">
    <property type="entry name" value="ALDH-like"/>
    <property type="match status" value="1"/>
</dbReference>
<evidence type="ECO:0000256" key="2">
    <source>
        <dbReference type="SAM" id="MobiDB-lite"/>
    </source>
</evidence>
<dbReference type="InterPro" id="IPR050740">
    <property type="entry name" value="Aldehyde_DH_Superfamily"/>
</dbReference>
<comment type="caution">
    <text evidence="4">The sequence shown here is derived from an EMBL/GenBank/DDBJ whole genome shotgun (WGS) entry which is preliminary data.</text>
</comment>
<dbReference type="Gene3D" id="3.40.605.10">
    <property type="entry name" value="Aldehyde Dehydrogenase, Chain A, domain 1"/>
    <property type="match status" value="1"/>
</dbReference>
<feature type="compositionally biased region" description="Basic residues" evidence="2">
    <location>
        <begin position="117"/>
        <end position="135"/>
    </location>
</feature>
<dbReference type="RefSeq" id="WP_132601762.1">
    <property type="nucleotide sequence ID" value="NZ_SMKO01000144.1"/>
</dbReference>